<sequence length="205" mass="21615">MTTTPTDSTRTAVLVIDMQNDAVHPDGAYASTGAAEHAASQQVVANVAAVTAAARAAGVPVVYSRIVVHPLRGLSGDNAPIFRMLAPDSFKVGTWGAEIVHELAPQPGELALDRTRMSVFNGTEIDTLLRNLGVRTLVVVGAWTNMAVEHTVRDAADHGYEVLLVQDATSSLSAEWQHAATNFALTNIATISETASVTAAMRADR</sequence>
<evidence type="ECO:0000313" key="3">
    <source>
        <dbReference type="EMBL" id="RCK68927.1"/>
    </source>
</evidence>
<evidence type="ECO:0000313" key="4">
    <source>
        <dbReference type="Proteomes" id="UP000252770"/>
    </source>
</evidence>
<dbReference type="RefSeq" id="WP_114127213.1">
    <property type="nucleotide sequence ID" value="NZ_QOUI01000008.1"/>
</dbReference>
<gene>
    <name evidence="3" type="ORF">DT076_13490</name>
</gene>
<dbReference type="InterPro" id="IPR050272">
    <property type="entry name" value="Isochorismatase-like_hydrls"/>
</dbReference>
<dbReference type="PANTHER" id="PTHR43540:SF6">
    <property type="entry name" value="ISOCHORISMATASE-LIKE DOMAIN-CONTAINING PROTEIN"/>
    <property type="match status" value="1"/>
</dbReference>
<protein>
    <submittedName>
        <fullName evidence="3">Cysteine hydrolase</fullName>
    </submittedName>
</protein>
<dbReference type="InterPro" id="IPR036380">
    <property type="entry name" value="Isochorismatase-like_sf"/>
</dbReference>
<reference evidence="3 4" key="1">
    <citation type="submission" date="2018-07" db="EMBL/GenBank/DDBJ databases">
        <title>Desertimonas flava gen. nov. sp. nov.</title>
        <authorList>
            <person name="Liu S."/>
        </authorList>
    </citation>
    <scope>NUCLEOTIDE SEQUENCE [LARGE SCALE GENOMIC DNA]</scope>
    <source>
        <strain evidence="3 4">16Sb5-5</strain>
    </source>
</reference>
<evidence type="ECO:0000259" key="2">
    <source>
        <dbReference type="Pfam" id="PF00857"/>
    </source>
</evidence>
<dbReference type="SUPFAM" id="SSF52499">
    <property type="entry name" value="Isochorismatase-like hydrolases"/>
    <property type="match status" value="1"/>
</dbReference>
<dbReference type="EMBL" id="QOUI01000008">
    <property type="protein sequence ID" value="RCK68927.1"/>
    <property type="molecule type" value="Genomic_DNA"/>
</dbReference>
<dbReference type="CDD" id="cd00431">
    <property type="entry name" value="cysteine_hydrolases"/>
    <property type="match status" value="1"/>
</dbReference>
<keyword evidence="4" id="KW-1185">Reference proteome</keyword>
<name>A0A367YT54_9ACTN</name>
<organism evidence="3 4">
    <name type="scientific">Desertihabitans brevis</name>
    <dbReference type="NCBI Taxonomy" id="2268447"/>
    <lineage>
        <taxon>Bacteria</taxon>
        <taxon>Bacillati</taxon>
        <taxon>Actinomycetota</taxon>
        <taxon>Actinomycetes</taxon>
        <taxon>Propionibacteriales</taxon>
        <taxon>Propionibacteriaceae</taxon>
        <taxon>Desertihabitans</taxon>
    </lineage>
</organism>
<feature type="domain" description="Isochorismatase-like" evidence="2">
    <location>
        <begin position="11"/>
        <end position="195"/>
    </location>
</feature>
<dbReference type="PANTHER" id="PTHR43540">
    <property type="entry name" value="PEROXYUREIDOACRYLATE/UREIDOACRYLATE AMIDOHYDROLASE-RELATED"/>
    <property type="match status" value="1"/>
</dbReference>
<dbReference type="Gene3D" id="3.40.50.850">
    <property type="entry name" value="Isochorismatase-like"/>
    <property type="match status" value="1"/>
</dbReference>
<comment type="caution">
    <text evidence="3">The sequence shown here is derived from an EMBL/GenBank/DDBJ whole genome shotgun (WGS) entry which is preliminary data.</text>
</comment>
<dbReference type="InterPro" id="IPR000868">
    <property type="entry name" value="Isochorismatase-like_dom"/>
</dbReference>
<dbReference type="AlphaFoldDB" id="A0A367YT54"/>
<dbReference type="GO" id="GO:0016787">
    <property type="term" value="F:hydrolase activity"/>
    <property type="evidence" value="ECO:0007669"/>
    <property type="project" value="UniProtKB-KW"/>
</dbReference>
<keyword evidence="1 3" id="KW-0378">Hydrolase</keyword>
<proteinExistence type="predicted"/>
<dbReference type="Proteomes" id="UP000252770">
    <property type="component" value="Unassembled WGS sequence"/>
</dbReference>
<accession>A0A367YT54</accession>
<dbReference type="Pfam" id="PF00857">
    <property type="entry name" value="Isochorismatase"/>
    <property type="match status" value="1"/>
</dbReference>
<evidence type="ECO:0000256" key="1">
    <source>
        <dbReference type="ARBA" id="ARBA00022801"/>
    </source>
</evidence>